<sequence length="647" mass="77257">MNERKQRFALDHWPVELILMIFQYLSGRDIFFSFYNTSIYLNNILKSYPKYSLNFIDITKEKFQQILSFINLNQIVSLTLSNGELTGGQFNYFLTNYSSSFHLFSNLCSLTLHSIKFTNHEYYQFIQALKQWRTLRVLHLIQISLADVDDRFTTAFNQLDQRCVVRLDHCEQLNIIPLATRLKSWRSSCLYDIDNSFYHQQWPCLRLVKLTNLWRTSINHLFDLTPDLHSLTVECEIDKHTIAPNFRLVRNLRQLIFSCQNLIFDSFVKSTGLDLLSKLNHLEIRCNATTDENILSGYHWETFLVKSYPNLRKFDFYFKYHQQRDLCLDTFRTRFWLEEKQWFVASSHCPYSHNLELFTVPRFNVTMKTSRSILDTTSLSFDYLNSNIHNLDYGSLVDKNNNDSHSELMNHRYVNVEILEFAVQNRFDNVACLVTRLNSLINLNSIKVVKFDVLRGWIVNYQQIFDLLDHMPNLTKVILDTWPKIDSWLQIKKHNSRVTYIELPSIHKVHDNRLPCGLKPIFTHLFPSIEHVYIRVHHPELCYQFDRYSLPWRRLSSLQIKYFFCSDLNEDQDEEQRYKQWKEILLEEILPQQAQRKFTYTDVDNKLCLWFGEKINIENKDRIEEMPRGKMQKKTVSCCSYRGCSLS</sequence>
<dbReference type="OrthoDB" id="9997288at2759"/>
<dbReference type="SUPFAM" id="SSF52047">
    <property type="entry name" value="RNI-like"/>
    <property type="match status" value="1"/>
</dbReference>
<dbReference type="EMBL" id="CAJNOJ010000099">
    <property type="protein sequence ID" value="CAF1105920.1"/>
    <property type="molecule type" value="Genomic_DNA"/>
</dbReference>
<name>A0A814PHT9_ADIRI</name>
<evidence type="ECO:0000313" key="1">
    <source>
        <dbReference type="EMBL" id="CAF1105920.1"/>
    </source>
</evidence>
<comment type="caution">
    <text evidence="1">The sequence shown here is derived from an EMBL/GenBank/DDBJ whole genome shotgun (WGS) entry which is preliminary data.</text>
</comment>
<dbReference type="AlphaFoldDB" id="A0A814PHT9"/>
<evidence type="ECO:0008006" key="3">
    <source>
        <dbReference type="Google" id="ProtNLM"/>
    </source>
</evidence>
<evidence type="ECO:0000313" key="2">
    <source>
        <dbReference type="Proteomes" id="UP000663852"/>
    </source>
</evidence>
<accession>A0A814PHT9</accession>
<organism evidence="1 2">
    <name type="scientific">Adineta ricciae</name>
    <name type="common">Rotifer</name>
    <dbReference type="NCBI Taxonomy" id="249248"/>
    <lineage>
        <taxon>Eukaryota</taxon>
        <taxon>Metazoa</taxon>
        <taxon>Spiralia</taxon>
        <taxon>Gnathifera</taxon>
        <taxon>Rotifera</taxon>
        <taxon>Eurotatoria</taxon>
        <taxon>Bdelloidea</taxon>
        <taxon>Adinetida</taxon>
        <taxon>Adinetidae</taxon>
        <taxon>Adineta</taxon>
    </lineage>
</organism>
<reference evidence="1" key="1">
    <citation type="submission" date="2021-02" db="EMBL/GenBank/DDBJ databases">
        <authorList>
            <person name="Nowell W R."/>
        </authorList>
    </citation>
    <scope>NUCLEOTIDE SEQUENCE</scope>
</reference>
<dbReference type="Proteomes" id="UP000663852">
    <property type="component" value="Unassembled WGS sequence"/>
</dbReference>
<proteinExistence type="predicted"/>
<protein>
    <recommendedName>
        <fullName evidence="3">F-box domain-containing protein</fullName>
    </recommendedName>
</protein>
<gene>
    <name evidence="1" type="ORF">EDS130_LOCUS20238</name>
</gene>